<evidence type="ECO:0000313" key="3">
    <source>
        <dbReference type="EMBL" id="KAJ1199600.1"/>
    </source>
</evidence>
<dbReference type="SUPFAM" id="SSF55347">
    <property type="entry name" value="Glyceraldehyde-3-phosphate dehydrogenase-like, C-terminal domain"/>
    <property type="match status" value="1"/>
</dbReference>
<dbReference type="PANTHER" id="PTHR43377:SF1">
    <property type="entry name" value="BILIVERDIN REDUCTASE A"/>
    <property type="match status" value="1"/>
</dbReference>
<dbReference type="GO" id="GO:0000166">
    <property type="term" value="F:nucleotide binding"/>
    <property type="evidence" value="ECO:0007669"/>
    <property type="project" value="InterPro"/>
</dbReference>
<reference evidence="3" key="1">
    <citation type="journal article" date="2022" name="bioRxiv">
        <title>Sequencing and chromosome-scale assembly of the giantPleurodeles waltlgenome.</title>
        <authorList>
            <person name="Brown T."/>
            <person name="Elewa A."/>
            <person name="Iarovenko S."/>
            <person name="Subramanian E."/>
            <person name="Araus A.J."/>
            <person name="Petzold A."/>
            <person name="Susuki M."/>
            <person name="Suzuki K.-i.T."/>
            <person name="Hayashi T."/>
            <person name="Toyoda A."/>
            <person name="Oliveira C."/>
            <person name="Osipova E."/>
            <person name="Leigh N.D."/>
            <person name="Simon A."/>
            <person name="Yun M.H."/>
        </authorList>
    </citation>
    <scope>NUCLEOTIDE SEQUENCE</scope>
    <source>
        <strain evidence="3">20211129_DDA</strain>
        <tissue evidence="3">Liver</tissue>
    </source>
</reference>
<dbReference type="InterPro" id="IPR051450">
    <property type="entry name" value="Gfo/Idh/MocA_Oxidoreductases"/>
</dbReference>
<dbReference type="AlphaFoldDB" id="A0AAV7VG38"/>
<name>A0AAV7VG38_PLEWA</name>
<accession>A0AAV7VG38</accession>
<comment type="caution">
    <text evidence="3">The sequence shown here is derived from an EMBL/GenBank/DDBJ whole genome shotgun (WGS) entry which is preliminary data.</text>
</comment>
<dbReference type="InterPro" id="IPR015249">
    <property type="entry name" value="Biliverdin_Rdtase_cat"/>
</dbReference>
<protein>
    <recommendedName>
        <fullName evidence="5">Biliverdin reductase A</fullName>
    </recommendedName>
</protein>
<evidence type="ECO:0000259" key="1">
    <source>
        <dbReference type="Pfam" id="PF01408"/>
    </source>
</evidence>
<dbReference type="GO" id="GO:0008270">
    <property type="term" value="F:zinc ion binding"/>
    <property type="evidence" value="ECO:0007669"/>
    <property type="project" value="InterPro"/>
</dbReference>
<dbReference type="Proteomes" id="UP001066276">
    <property type="component" value="Chromosome 2_1"/>
</dbReference>
<dbReference type="EMBL" id="JANPWB010000003">
    <property type="protein sequence ID" value="KAJ1199600.1"/>
    <property type="molecule type" value="Genomic_DNA"/>
</dbReference>
<dbReference type="GO" id="GO:0004074">
    <property type="term" value="F:biliverdin reductase [NAD(P)H] activity"/>
    <property type="evidence" value="ECO:0007669"/>
    <property type="project" value="InterPro"/>
</dbReference>
<keyword evidence="4" id="KW-1185">Reference proteome</keyword>
<dbReference type="Pfam" id="PF01408">
    <property type="entry name" value="GFO_IDH_MocA"/>
    <property type="match status" value="1"/>
</dbReference>
<dbReference type="InterPro" id="IPR000683">
    <property type="entry name" value="Gfo/Idh/MocA-like_OxRdtase_N"/>
</dbReference>
<evidence type="ECO:0008006" key="5">
    <source>
        <dbReference type="Google" id="ProtNLM"/>
    </source>
</evidence>
<sequence length="369" mass="41361">MLRCWPYSALFRSLCSPAAHTHSVASVAWQHGYGFAKNYGTQQSLSAYYFPIGAVSELRVKDLRGQPGQRAAIYKQISRMFGIVVVGIGIAGSVRMRDLLNPLPCSPSESLKLLGFVSRRPLGHIFQVRQMSLEEALESEAVHAAMICTDNSNHEESIRQFLEAGKHVLVEYPMALSASKAQELCELAEQKGRVLHVEHIEILTEEYKELKKEVDGKDLVHGTLHFTGGSLDEQSSGFLSFSGIARLTWLIDLFGDLTVTSATMEKNKEENYSKLTAQFLTLNNRPLTWIEERAPGMKRGKQINFCFKSGTLETLPDAPRAAVGIFMQDQNLFAKKLMGQVSREELAAEKWRILRCLKLADEIKQLCEH</sequence>
<feature type="domain" description="Biliverdin reductase catalytic" evidence="2">
    <location>
        <begin position="207"/>
        <end position="319"/>
    </location>
</feature>
<gene>
    <name evidence="3" type="ORF">NDU88_003434</name>
</gene>
<evidence type="ECO:0000259" key="2">
    <source>
        <dbReference type="Pfam" id="PF09166"/>
    </source>
</evidence>
<dbReference type="InterPro" id="IPR036291">
    <property type="entry name" value="NAD(P)-bd_dom_sf"/>
</dbReference>
<dbReference type="PANTHER" id="PTHR43377">
    <property type="entry name" value="BILIVERDIN REDUCTASE A"/>
    <property type="match status" value="1"/>
</dbReference>
<dbReference type="Gene3D" id="3.40.50.720">
    <property type="entry name" value="NAD(P)-binding Rossmann-like Domain"/>
    <property type="match status" value="1"/>
</dbReference>
<dbReference type="Pfam" id="PF09166">
    <property type="entry name" value="Biliv-reduc_cat"/>
    <property type="match status" value="1"/>
</dbReference>
<evidence type="ECO:0000313" key="4">
    <source>
        <dbReference type="Proteomes" id="UP001066276"/>
    </source>
</evidence>
<dbReference type="SUPFAM" id="SSF51735">
    <property type="entry name" value="NAD(P)-binding Rossmann-fold domains"/>
    <property type="match status" value="1"/>
</dbReference>
<feature type="domain" description="Gfo/Idh/MocA-like oxidoreductase N-terminal" evidence="1">
    <location>
        <begin position="81"/>
        <end position="199"/>
    </location>
</feature>
<dbReference type="GO" id="GO:0042167">
    <property type="term" value="P:heme catabolic process"/>
    <property type="evidence" value="ECO:0007669"/>
    <property type="project" value="InterPro"/>
</dbReference>
<dbReference type="Gene3D" id="3.30.360.10">
    <property type="entry name" value="Dihydrodipicolinate Reductase, domain 2"/>
    <property type="match status" value="1"/>
</dbReference>
<proteinExistence type="predicted"/>
<organism evidence="3 4">
    <name type="scientific">Pleurodeles waltl</name>
    <name type="common">Iberian ribbed newt</name>
    <dbReference type="NCBI Taxonomy" id="8319"/>
    <lineage>
        <taxon>Eukaryota</taxon>
        <taxon>Metazoa</taxon>
        <taxon>Chordata</taxon>
        <taxon>Craniata</taxon>
        <taxon>Vertebrata</taxon>
        <taxon>Euteleostomi</taxon>
        <taxon>Amphibia</taxon>
        <taxon>Batrachia</taxon>
        <taxon>Caudata</taxon>
        <taxon>Salamandroidea</taxon>
        <taxon>Salamandridae</taxon>
        <taxon>Pleurodelinae</taxon>
        <taxon>Pleurodeles</taxon>
    </lineage>
</organism>